<organism evidence="1 2">
    <name type="scientific">Candidatus Uhrbacteria bacterium CG_4_9_14_3_um_filter_50_9</name>
    <dbReference type="NCBI Taxonomy" id="1975035"/>
    <lineage>
        <taxon>Bacteria</taxon>
        <taxon>Candidatus Uhriibacteriota</taxon>
    </lineage>
</organism>
<evidence type="ECO:0000313" key="2">
    <source>
        <dbReference type="Proteomes" id="UP000229385"/>
    </source>
</evidence>
<protein>
    <submittedName>
        <fullName evidence="1">Uncharacterized protein</fullName>
    </submittedName>
</protein>
<evidence type="ECO:0000313" key="1">
    <source>
        <dbReference type="EMBL" id="PJA45518.1"/>
    </source>
</evidence>
<dbReference type="EMBL" id="PFWU01000032">
    <property type="protein sequence ID" value="PJA45518.1"/>
    <property type="molecule type" value="Genomic_DNA"/>
</dbReference>
<dbReference type="Proteomes" id="UP000229385">
    <property type="component" value="Unassembled WGS sequence"/>
</dbReference>
<dbReference type="AlphaFoldDB" id="A0A2M7XCA5"/>
<proteinExistence type="predicted"/>
<reference evidence="2" key="1">
    <citation type="submission" date="2017-09" db="EMBL/GenBank/DDBJ databases">
        <title>Depth-based differentiation of microbial function through sediment-hosted aquifers and enrichment of novel symbionts in the deep terrestrial subsurface.</title>
        <authorList>
            <person name="Probst A.J."/>
            <person name="Ladd B."/>
            <person name="Jarett J.K."/>
            <person name="Geller-Mcgrath D.E."/>
            <person name="Sieber C.M.K."/>
            <person name="Emerson J.B."/>
            <person name="Anantharaman K."/>
            <person name="Thomas B.C."/>
            <person name="Malmstrom R."/>
            <person name="Stieglmeier M."/>
            <person name="Klingl A."/>
            <person name="Woyke T."/>
            <person name="Ryan C.M."/>
            <person name="Banfield J.F."/>
        </authorList>
    </citation>
    <scope>NUCLEOTIDE SEQUENCE [LARGE SCALE GENOMIC DNA]</scope>
</reference>
<accession>A0A2M7XCA5</accession>
<name>A0A2M7XCA5_9BACT</name>
<comment type="caution">
    <text evidence="1">The sequence shown here is derived from an EMBL/GenBank/DDBJ whole genome shotgun (WGS) entry which is preliminary data.</text>
</comment>
<sequence length="187" mass="20906">MTVFPSSPESIMPKSRVYASYSSDGAEKFELCDGKKHFHLTAPLFDDGHPALYEHGDCDGSCQVRDLRPELMQLIERIRTEELEVEDGVRLKGHIEISPEAQAILDGAEVTGVRIDRWYAKRGGEGSVYCLASGMHLRADVSYDWWSGQDMTRYQTLTMEVRACGTDGIHRGLTDPHVATLLSCARK</sequence>
<gene>
    <name evidence="1" type="ORF">CO174_02850</name>
</gene>